<dbReference type="GO" id="GO:0032993">
    <property type="term" value="C:protein-DNA complex"/>
    <property type="evidence" value="ECO:0007669"/>
    <property type="project" value="TreeGrafter"/>
</dbReference>
<gene>
    <name evidence="10" type="ORF">EDB95_4052</name>
</gene>
<sequence>MRILIVEDEVELCRSIVTYLKRENYVCDTADKVSTGLDMIDAFDYDCIILDISLPDGTGFRILKELKINHRTDGVIVISAKDSLDDRVTGLNLGADDYLPKPFHLSELNARISALIRRRWFQGNKFITVNELTIDLIGKMVIVEDKTVELTRKEFDLLLYLVSNKNRVVSKNALAENIWGEGGELFDNFDFLYSHMKNLKKKLAQAGCRDYIKSVYGLGYKFVD</sequence>
<dbReference type="EMBL" id="SODV01000002">
    <property type="protein sequence ID" value="TDW96227.1"/>
    <property type="molecule type" value="Genomic_DNA"/>
</dbReference>
<dbReference type="Gene3D" id="6.10.250.690">
    <property type="match status" value="1"/>
</dbReference>
<evidence type="ECO:0000259" key="8">
    <source>
        <dbReference type="PROSITE" id="PS50110"/>
    </source>
</evidence>
<comment type="caution">
    <text evidence="10">The sequence shown here is derived from an EMBL/GenBank/DDBJ whole genome shotgun (WGS) entry which is preliminary data.</text>
</comment>
<dbReference type="InterPro" id="IPR001867">
    <property type="entry name" value="OmpR/PhoB-type_DNA-bd"/>
</dbReference>
<feature type="modified residue" description="4-aspartylphosphate" evidence="6">
    <location>
        <position position="51"/>
    </location>
</feature>
<dbReference type="GO" id="GO:0000156">
    <property type="term" value="F:phosphorelay response regulator activity"/>
    <property type="evidence" value="ECO:0007669"/>
    <property type="project" value="TreeGrafter"/>
</dbReference>
<feature type="domain" description="OmpR/PhoB-type" evidence="9">
    <location>
        <begin position="124"/>
        <end position="224"/>
    </location>
</feature>
<feature type="DNA-binding region" description="OmpR/PhoB-type" evidence="7">
    <location>
        <begin position="124"/>
        <end position="224"/>
    </location>
</feature>
<evidence type="ECO:0000256" key="4">
    <source>
        <dbReference type="ARBA" id="ARBA00023125"/>
    </source>
</evidence>
<dbReference type="PANTHER" id="PTHR48111">
    <property type="entry name" value="REGULATOR OF RPOS"/>
    <property type="match status" value="1"/>
</dbReference>
<evidence type="ECO:0000313" key="11">
    <source>
        <dbReference type="Proteomes" id="UP000294498"/>
    </source>
</evidence>
<dbReference type="Pfam" id="PF00486">
    <property type="entry name" value="Trans_reg_C"/>
    <property type="match status" value="1"/>
</dbReference>
<name>A0A4R8DFL4_9BACT</name>
<evidence type="ECO:0000256" key="6">
    <source>
        <dbReference type="PROSITE-ProRule" id="PRU00169"/>
    </source>
</evidence>
<evidence type="ECO:0000256" key="1">
    <source>
        <dbReference type="ARBA" id="ARBA00022553"/>
    </source>
</evidence>
<dbReference type="InterPro" id="IPR039420">
    <property type="entry name" value="WalR-like"/>
</dbReference>
<evidence type="ECO:0000256" key="2">
    <source>
        <dbReference type="ARBA" id="ARBA00023012"/>
    </source>
</evidence>
<organism evidence="10 11">
    <name type="scientific">Dinghuibacter silviterrae</name>
    <dbReference type="NCBI Taxonomy" id="1539049"/>
    <lineage>
        <taxon>Bacteria</taxon>
        <taxon>Pseudomonadati</taxon>
        <taxon>Bacteroidota</taxon>
        <taxon>Chitinophagia</taxon>
        <taxon>Chitinophagales</taxon>
        <taxon>Chitinophagaceae</taxon>
        <taxon>Dinghuibacter</taxon>
    </lineage>
</organism>
<dbReference type="CDD" id="cd00383">
    <property type="entry name" value="trans_reg_C"/>
    <property type="match status" value="1"/>
</dbReference>
<evidence type="ECO:0000256" key="5">
    <source>
        <dbReference type="ARBA" id="ARBA00023163"/>
    </source>
</evidence>
<dbReference type="SUPFAM" id="SSF52172">
    <property type="entry name" value="CheY-like"/>
    <property type="match status" value="1"/>
</dbReference>
<proteinExistence type="predicted"/>
<feature type="domain" description="Response regulatory" evidence="8">
    <location>
        <begin position="2"/>
        <end position="116"/>
    </location>
</feature>
<evidence type="ECO:0000256" key="3">
    <source>
        <dbReference type="ARBA" id="ARBA00023015"/>
    </source>
</evidence>
<dbReference type="Gene3D" id="1.10.10.10">
    <property type="entry name" value="Winged helix-like DNA-binding domain superfamily/Winged helix DNA-binding domain"/>
    <property type="match status" value="1"/>
</dbReference>
<dbReference type="SMART" id="SM00448">
    <property type="entry name" value="REC"/>
    <property type="match status" value="1"/>
</dbReference>
<dbReference type="PROSITE" id="PS50110">
    <property type="entry name" value="RESPONSE_REGULATORY"/>
    <property type="match status" value="1"/>
</dbReference>
<dbReference type="RefSeq" id="WP_133996310.1">
    <property type="nucleotide sequence ID" value="NZ_SODV01000002.1"/>
</dbReference>
<dbReference type="Proteomes" id="UP000294498">
    <property type="component" value="Unassembled WGS sequence"/>
</dbReference>
<dbReference type="SMART" id="SM00862">
    <property type="entry name" value="Trans_reg_C"/>
    <property type="match status" value="1"/>
</dbReference>
<dbReference type="GO" id="GO:0006355">
    <property type="term" value="P:regulation of DNA-templated transcription"/>
    <property type="evidence" value="ECO:0007669"/>
    <property type="project" value="InterPro"/>
</dbReference>
<dbReference type="InterPro" id="IPR011006">
    <property type="entry name" value="CheY-like_superfamily"/>
</dbReference>
<keyword evidence="5" id="KW-0804">Transcription</keyword>
<keyword evidence="2" id="KW-0902">Two-component regulatory system</keyword>
<accession>A0A4R8DFL4</accession>
<reference evidence="10 11" key="1">
    <citation type="submission" date="2019-03" db="EMBL/GenBank/DDBJ databases">
        <title>Genomic Encyclopedia of Type Strains, Phase IV (KMG-IV): sequencing the most valuable type-strain genomes for metagenomic binning, comparative biology and taxonomic classification.</title>
        <authorList>
            <person name="Goeker M."/>
        </authorList>
    </citation>
    <scope>NUCLEOTIDE SEQUENCE [LARGE SCALE GENOMIC DNA]</scope>
    <source>
        <strain evidence="10 11">DSM 100059</strain>
    </source>
</reference>
<keyword evidence="3" id="KW-0805">Transcription regulation</keyword>
<dbReference type="Pfam" id="PF00072">
    <property type="entry name" value="Response_reg"/>
    <property type="match status" value="1"/>
</dbReference>
<evidence type="ECO:0000313" key="10">
    <source>
        <dbReference type="EMBL" id="TDW96227.1"/>
    </source>
</evidence>
<dbReference type="InterPro" id="IPR001789">
    <property type="entry name" value="Sig_transdc_resp-reg_receiver"/>
</dbReference>
<dbReference type="InterPro" id="IPR036388">
    <property type="entry name" value="WH-like_DNA-bd_sf"/>
</dbReference>
<evidence type="ECO:0000259" key="9">
    <source>
        <dbReference type="PROSITE" id="PS51755"/>
    </source>
</evidence>
<protein>
    <submittedName>
        <fullName evidence="10">DNA-binding response OmpR family regulator</fullName>
    </submittedName>
</protein>
<dbReference type="AlphaFoldDB" id="A0A4R8DFL4"/>
<dbReference type="PROSITE" id="PS51755">
    <property type="entry name" value="OMPR_PHOB"/>
    <property type="match status" value="1"/>
</dbReference>
<dbReference type="OrthoDB" id="9790442at2"/>
<dbReference type="Gene3D" id="3.40.50.2300">
    <property type="match status" value="1"/>
</dbReference>
<dbReference type="GO" id="GO:0000976">
    <property type="term" value="F:transcription cis-regulatory region binding"/>
    <property type="evidence" value="ECO:0007669"/>
    <property type="project" value="TreeGrafter"/>
</dbReference>
<keyword evidence="1 6" id="KW-0597">Phosphoprotein</keyword>
<keyword evidence="11" id="KW-1185">Reference proteome</keyword>
<evidence type="ECO:0000256" key="7">
    <source>
        <dbReference type="PROSITE-ProRule" id="PRU01091"/>
    </source>
</evidence>
<dbReference type="PANTHER" id="PTHR48111:SF22">
    <property type="entry name" value="REGULATOR OF RPOS"/>
    <property type="match status" value="1"/>
</dbReference>
<keyword evidence="4 7" id="KW-0238">DNA-binding</keyword>
<dbReference type="GO" id="GO:0005829">
    <property type="term" value="C:cytosol"/>
    <property type="evidence" value="ECO:0007669"/>
    <property type="project" value="TreeGrafter"/>
</dbReference>